<accession>A0A848AZP6</accession>
<protein>
    <recommendedName>
        <fullName evidence="3">ASCH domain-containing protein</fullName>
    </recommendedName>
</protein>
<dbReference type="Proteomes" id="UP000576225">
    <property type="component" value="Unassembled WGS sequence"/>
</dbReference>
<sequence length="228" mass="26268">MKKRKDATAAEHPILFSASMVQAILDNRKDVTRRVVKGTVWCLCGHTFEEHEPGRRTLGTCTSFQMDRDKTRCPCGLPGDRLWIRETWRRRSVCSSRIAEVSTIEYRAGGPMLEVRELGTGRVPDVNWRPSLFLPRAYSRLLLTVADIRPERLQDITDAEAIREGVLLYHGWETPEYLRQVEAARAAGTKPPPGLSPRDRFRHLWETINGPGSWARNDLVYRIEFRRL</sequence>
<gene>
    <name evidence="1" type="ORF">HF882_09000</name>
</gene>
<evidence type="ECO:0008006" key="3">
    <source>
        <dbReference type="Google" id="ProtNLM"/>
    </source>
</evidence>
<evidence type="ECO:0000313" key="1">
    <source>
        <dbReference type="EMBL" id="NMD86719.1"/>
    </source>
</evidence>
<name>A0A848AZP6_9BACT</name>
<dbReference type="RefSeq" id="WP_168962350.1">
    <property type="nucleotide sequence ID" value="NZ_JABAEW010000014.1"/>
</dbReference>
<dbReference type="AlphaFoldDB" id="A0A848AZP6"/>
<organism evidence="1 2">
    <name type="scientific">Victivallis vadensis</name>
    <dbReference type="NCBI Taxonomy" id="172901"/>
    <lineage>
        <taxon>Bacteria</taxon>
        <taxon>Pseudomonadati</taxon>
        <taxon>Lentisphaerota</taxon>
        <taxon>Lentisphaeria</taxon>
        <taxon>Victivallales</taxon>
        <taxon>Victivallaceae</taxon>
        <taxon>Victivallis</taxon>
    </lineage>
</organism>
<proteinExistence type="predicted"/>
<evidence type="ECO:0000313" key="2">
    <source>
        <dbReference type="Proteomes" id="UP000576225"/>
    </source>
</evidence>
<reference evidence="1 2" key="1">
    <citation type="submission" date="2020-04" db="EMBL/GenBank/DDBJ databases">
        <authorList>
            <person name="Hitch T.C.A."/>
            <person name="Wylensek D."/>
            <person name="Clavel T."/>
        </authorList>
    </citation>
    <scope>NUCLEOTIDE SEQUENCE [LARGE SCALE GENOMIC DNA]</scope>
    <source>
        <strain evidence="1 2">COR2-253-APC-1A</strain>
    </source>
</reference>
<dbReference type="EMBL" id="JABAEW010000014">
    <property type="protein sequence ID" value="NMD86719.1"/>
    <property type="molecule type" value="Genomic_DNA"/>
</dbReference>
<comment type="caution">
    <text evidence="1">The sequence shown here is derived from an EMBL/GenBank/DDBJ whole genome shotgun (WGS) entry which is preliminary data.</text>
</comment>